<protein>
    <recommendedName>
        <fullName evidence="1">HTH merR-type domain-containing protein</fullName>
    </recommendedName>
</protein>
<organism evidence="2">
    <name type="scientific">bioreactor metagenome</name>
    <dbReference type="NCBI Taxonomy" id="1076179"/>
    <lineage>
        <taxon>unclassified sequences</taxon>
        <taxon>metagenomes</taxon>
        <taxon>ecological metagenomes</taxon>
    </lineage>
</organism>
<dbReference type="Pfam" id="PF13411">
    <property type="entry name" value="MerR_1"/>
    <property type="match status" value="1"/>
</dbReference>
<gene>
    <name evidence="2" type="ORF">SDC9_21168</name>
</gene>
<dbReference type="AlphaFoldDB" id="A0A644U8S2"/>
<dbReference type="InterPro" id="IPR000551">
    <property type="entry name" value="MerR-type_HTH_dom"/>
</dbReference>
<name>A0A644U8S2_9ZZZZ</name>
<comment type="caution">
    <text evidence="2">The sequence shown here is derived from an EMBL/GenBank/DDBJ whole genome shotgun (WGS) entry which is preliminary data.</text>
</comment>
<proteinExistence type="predicted"/>
<dbReference type="EMBL" id="VSSQ01000087">
    <property type="protein sequence ID" value="MPL75344.1"/>
    <property type="molecule type" value="Genomic_DNA"/>
</dbReference>
<dbReference type="Gene3D" id="1.10.1660.10">
    <property type="match status" value="1"/>
</dbReference>
<dbReference type="SUPFAM" id="SSF46955">
    <property type="entry name" value="Putative DNA-binding domain"/>
    <property type="match status" value="1"/>
</dbReference>
<dbReference type="GO" id="GO:0003677">
    <property type="term" value="F:DNA binding"/>
    <property type="evidence" value="ECO:0007669"/>
    <property type="project" value="InterPro"/>
</dbReference>
<dbReference type="InterPro" id="IPR009061">
    <property type="entry name" value="DNA-bd_dom_put_sf"/>
</dbReference>
<evidence type="ECO:0000313" key="2">
    <source>
        <dbReference type="EMBL" id="MPL75344.1"/>
    </source>
</evidence>
<feature type="domain" description="HTH merR-type" evidence="1">
    <location>
        <begin position="1"/>
        <end position="69"/>
    </location>
</feature>
<accession>A0A644U8S2</accession>
<reference evidence="2" key="1">
    <citation type="submission" date="2019-08" db="EMBL/GenBank/DDBJ databases">
        <authorList>
            <person name="Kucharzyk K."/>
            <person name="Murdoch R.W."/>
            <person name="Higgins S."/>
            <person name="Loffler F."/>
        </authorList>
    </citation>
    <scope>NUCLEOTIDE SEQUENCE</scope>
</reference>
<dbReference type="GO" id="GO:0006355">
    <property type="term" value="P:regulation of DNA-templated transcription"/>
    <property type="evidence" value="ECO:0007669"/>
    <property type="project" value="InterPro"/>
</dbReference>
<evidence type="ECO:0000259" key="1">
    <source>
        <dbReference type="Pfam" id="PF13411"/>
    </source>
</evidence>
<sequence length="339" mass="39597">MQTKEVTKMLGINRDRIKYFKKHGVFVSEKAITDSKNVEYTERDVATLRKLEVLTKSGLTCGDIKRVQDGEWTLQKAIIERRSIVEEKMKRMRGSLLLAEELLENDVQYDSMSTDYFWNKIKQKEQEGDAFMDVNDMYDYRPVPLMRTVKCPHCSAEQEVDLEDYLWDETSNESSFDDDMGPDIVYSFDTEDNCECEKCGKVFRVEGWIKEYPIGAYDSEHIEVHLMEDCLMRKTNEEKGLLAKLASGILDGMVGDEKTYSGYEDVYCGKYIKDGEPVSYREGQSSRFFNGKENERVPGKRTEEHYDTDERKLEFLQRYGWLIDDEDAKAYSAKFKPKK</sequence>
<dbReference type="CDD" id="cd00592">
    <property type="entry name" value="HTH_MerR-like"/>
    <property type="match status" value="1"/>
</dbReference>